<dbReference type="Pfam" id="PF00386">
    <property type="entry name" value="C1q"/>
    <property type="match status" value="2"/>
</dbReference>
<keyword evidence="3 5" id="KW-0732">Signal</keyword>
<evidence type="ECO:0000256" key="1">
    <source>
        <dbReference type="ARBA" id="ARBA00004613"/>
    </source>
</evidence>
<keyword evidence="4" id="KW-0175">Coiled coil</keyword>
<comment type="caution">
    <text evidence="7">The sequence shown here is derived from an EMBL/GenBank/DDBJ whole genome shotgun (WGS) entry which is preliminary data.</text>
</comment>
<feature type="domain" description="C1q" evidence="6">
    <location>
        <begin position="224"/>
        <end position="359"/>
    </location>
</feature>
<evidence type="ECO:0000256" key="5">
    <source>
        <dbReference type="SAM" id="SignalP"/>
    </source>
</evidence>
<proteinExistence type="predicted"/>
<dbReference type="PROSITE" id="PS50871">
    <property type="entry name" value="C1Q"/>
    <property type="match status" value="2"/>
</dbReference>
<comment type="subcellular location">
    <subcellularLocation>
        <location evidence="1">Secreted</location>
    </subcellularLocation>
</comment>
<evidence type="ECO:0000313" key="7">
    <source>
        <dbReference type="EMBL" id="KAL2084808.1"/>
    </source>
</evidence>
<evidence type="ECO:0000259" key="6">
    <source>
        <dbReference type="PROSITE" id="PS50871"/>
    </source>
</evidence>
<reference evidence="7 8" key="1">
    <citation type="submission" date="2024-09" db="EMBL/GenBank/DDBJ databases">
        <title>A chromosome-level genome assembly of Gray's grenadier anchovy, Coilia grayii.</title>
        <authorList>
            <person name="Fu Z."/>
        </authorList>
    </citation>
    <scope>NUCLEOTIDE SEQUENCE [LARGE SCALE GENOMIC DNA]</scope>
    <source>
        <strain evidence="7">G4</strain>
        <tissue evidence="7">Muscle</tissue>
    </source>
</reference>
<keyword evidence="2" id="KW-0964">Secreted</keyword>
<sequence>MLLSVLLLHVTALLLANGLPAERGDSGLAEELQALKDRLTIAEKEVKELKDVPRVAFSASLGGNGLVSTKYGQNLIYKDVITNIGDAYNLQTGVFTAPVKGLYYVRFTANAPTSRTMSAVLYKGNSVLLIAHEQPSGEGSDTASNGGAVLLEKGDELHMNLWPNTQIWDNSNRHSTFTVFLLYPVKGEEEGKGEERPKEEPKPEELQALKDRLAIVEKELKELKDVPRVAFSASLGGNGLVSTTFGQNLIYKDVITNIGDAYNLQTGVFTAPVKGVYYVRFTANAPTSGTMSAVLYKGKKVLLIVHEQPSGEGSDTASNGGAVLLEKGDELHMNLWPDTQIWDNSNRHSTFTIFLLYPV</sequence>
<feature type="coiled-coil region" evidence="4">
    <location>
        <begin position="25"/>
        <end position="52"/>
    </location>
</feature>
<name>A0ABD1JCC1_9TELE</name>
<dbReference type="EMBL" id="JBHFQA010000017">
    <property type="protein sequence ID" value="KAL2084808.1"/>
    <property type="molecule type" value="Genomic_DNA"/>
</dbReference>
<evidence type="ECO:0000256" key="2">
    <source>
        <dbReference type="ARBA" id="ARBA00022525"/>
    </source>
</evidence>
<protein>
    <recommendedName>
        <fullName evidence="6">C1q domain-containing protein</fullName>
    </recommendedName>
</protein>
<dbReference type="Proteomes" id="UP001591681">
    <property type="component" value="Unassembled WGS sequence"/>
</dbReference>
<dbReference type="GO" id="GO:0005576">
    <property type="term" value="C:extracellular region"/>
    <property type="evidence" value="ECO:0007669"/>
    <property type="project" value="UniProtKB-SubCell"/>
</dbReference>
<dbReference type="SMART" id="SM00110">
    <property type="entry name" value="C1Q"/>
    <property type="match status" value="2"/>
</dbReference>
<dbReference type="InterPro" id="IPR008983">
    <property type="entry name" value="Tumour_necrosis_fac-like_dom"/>
</dbReference>
<dbReference type="InterPro" id="IPR050822">
    <property type="entry name" value="Cerebellin_Synaptic_Org"/>
</dbReference>
<gene>
    <name evidence="7" type="ORF">ACEWY4_020326</name>
</gene>
<organism evidence="7 8">
    <name type="scientific">Coilia grayii</name>
    <name type="common">Gray's grenadier anchovy</name>
    <dbReference type="NCBI Taxonomy" id="363190"/>
    <lineage>
        <taxon>Eukaryota</taxon>
        <taxon>Metazoa</taxon>
        <taxon>Chordata</taxon>
        <taxon>Craniata</taxon>
        <taxon>Vertebrata</taxon>
        <taxon>Euteleostomi</taxon>
        <taxon>Actinopterygii</taxon>
        <taxon>Neopterygii</taxon>
        <taxon>Teleostei</taxon>
        <taxon>Clupei</taxon>
        <taxon>Clupeiformes</taxon>
        <taxon>Clupeoidei</taxon>
        <taxon>Engraulidae</taxon>
        <taxon>Coilinae</taxon>
        <taxon>Coilia</taxon>
    </lineage>
</organism>
<feature type="signal peptide" evidence="5">
    <location>
        <begin position="1"/>
        <end position="18"/>
    </location>
</feature>
<accession>A0ABD1JCC1</accession>
<feature type="chain" id="PRO_5044882847" description="C1q domain-containing protein" evidence="5">
    <location>
        <begin position="19"/>
        <end position="359"/>
    </location>
</feature>
<keyword evidence="8" id="KW-1185">Reference proteome</keyword>
<evidence type="ECO:0000256" key="3">
    <source>
        <dbReference type="ARBA" id="ARBA00022729"/>
    </source>
</evidence>
<evidence type="ECO:0000313" key="8">
    <source>
        <dbReference type="Proteomes" id="UP001591681"/>
    </source>
</evidence>
<dbReference type="SUPFAM" id="SSF49842">
    <property type="entry name" value="TNF-like"/>
    <property type="match status" value="2"/>
</dbReference>
<dbReference type="PANTHER" id="PTHR22923:SF102">
    <property type="entry name" value="CEREBELLIN 13-RELATED"/>
    <property type="match status" value="1"/>
</dbReference>
<feature type="domain" description="C1q" evidence="6">
    <location>
        <begin position="50"/>
        <end position="188"/>
    </location>
</feature>
<dbReference type="PANTHER" id="PTHR22923">
    <property type="entry name" value="CEREBELLIN-RELATED"/>
    <property type="match status" value="1"/>
</dbReference>
<dbReference type="Gene3D" id="2.60.120.40">
    <property type="match status" value="2"/>
</dbReference>
<dbReference type="InterPro" id="IPR001073">
    <property type="entry name" value="C1q_dom"/>
</dbReference>
<dbReference type="AlphaFoldDB" id="A0ABD1JCC1"/>
<dbReference type="PRINTS" id="PR00007">
    <property type="entry name" value="COMPLEMNTC1Q"/>
</dbReference>
<evidence type="ECO:0000256" key="4">
    <source>
        <dbReference type="SAM" id="Coils"/>
    </source>
</evidence>